<gene>
    <name evidence="2" type="ORF">CA834_09055</name>
</gene>
<dbReference type="AlphaFoldDB" id="A0A265UTH5"/>
<proteinExistence type="predicted"/>
<keyword evidence="1" id="KW-0732">Signal</keyword>
<name>A0A265UTH5_9FLAO</name>
<evidence type="ECO:0000313" key="3">
    <source>
        <dbReference type="Proteomes" id="UP000216840"/>
    </source>
</evidence>
<accession>A0A265UTH5</accession>
<feature type="signal peptide" evidence="1">
    <location>
        <begin position="1"/>
        <end position="21"/>
    </location>
</feature>
<dbReference type="OrthoDB" id="1447815at2"/>
<protein>
    <recommendedName>
        <fullName evidence="4">C-type lysozyme inhibitor domain-containing protein</fullName>
    </recommendedName>
</protein>
<evidence type="ECO:0000313" key="2">
    <source>
        <dbReference type="EMBL" id="OZV68608.1"/>
    </source>
</evidence>
<organism evidence="2 3">
    <name type="scientific">Winogradskyella aurantia</name>
    <dbReference type="NCBI Taxonomy" id="1915063"/>
    <lineage>
        <taxon>Bacteria</taxon>
        <taxon>Pseudomonadati</taxon>
        <taxon>Bacteroidota</taxon>
        <taxon>Flavobacteriia</taxon>
        <taxon>Flavobacteriales</taxon>
        <taxon>Flavobacteriaceae</taxon>
        <taxon>Winogradskyella</taxon>
    </lineage>
</organism>
<evidence type="ECO:0000256" key="1">
    <source>
        <dbReference type="SAM" id="SignalP"/>
    </source>
</evidence>
<sequence>MKNLLKFIPFIVFAIVLKACTAENSILLNNEADQLSQSNPPCVDDDPITRVINNGTISFSLDVIRIDGTVVVSIPNIPPNTTTSWASFEEGEYIFSLESLASSVSDDKVQLLMNQCMAFEIEVDINNQIVSYTPTTL</sequence>
<dbReference type="Proteomes" id="UP000216840">
    <property type="component" value="Unassembled WGS sequence"/>
</dbReference>
<evidence type="ECO:0008006" key="4">
    <source>
        <dbReference type="Google" id="ProtNLM"/>
    </source>
</evidence>
<dbReference type="EMBL" id="NGJN01000004">
    <property type="protein sequence ID" value="OZV68608.1"/>
    <property type="molecule type" value="Genomic_DNA"/>
</dbReference>
<dbReference type="RefSeq" id="WP_094968374.1">
    <property type="nucleotide sequence ID" value="NZ_NGJN01000004.1"/>
</dbReference>
<feature type="chain" id="PRO_5013238373" description="C-type lysozyme inhibitor domain-containing protein" evidence="1">
    <location>
        <begin position="22"/>
        <end position="137"/>
    </location>
</feature>
<keyword evidence="3" id="KW-1185">Reference proteome</keyword>
<reference evidence="2 3" key="1">
    <citation type="submission" date="2017-05" db="EMBL/GenBank/DDBJ databases">
        <title>The draft genome sequence of Idiomarina salinarum WNB302.</title>
        <authorList>
            <person name="Sun Y."/>
            <person name="Chen B."/>
            <person name="Du Z."/>
        </authorList>
    </citation>
    <scope>NUCLEOTIDE SEQUENCE [LARGE SCALE GENOMIC DNA]</scope>
    <source>
        <strain evidence="2 3">WNB302</strain>
    </source>
</reference>
<comment type="caution">
    <text evidence="2">The sequence shown here is derived from an EMBL/GenBank/DDBJ whole genome shotgun (WGS) entry which is preliminary data.</text>
</comment>